<dbReference type="PANTHER" id="PTHR10742:SF410">
    <property type="entry name" value="LYSINE-SPECIFIC HISTONE DEMETHYLASE 2"/>
    <property type="match status" value="1"/>
</dbReference>
<accession>A0A6J6CP98</accession>
<dbReference type="EMBL" id="CAEZSR010000033">
    <property type="protein sequence ID" value="CAB4552974.1"/>
    <property type="molecule type" value="Genomic_DNA"/>
</dbReference>
<dbReference type="InterPro" id="IPR002937">
    <property type="entry name" value="Amino_oxidase"/>
</dbReference>
<feature type="domain" description="Amine oxidase" evidence="2">
    <location>
        <begin position="167"/>
        <end position="492"/>
    </location>
</feature>
<proteinExistence type="predicted"/>
<name>A0A6J6CP98_9ZZZZ</name>
<gene>
    <name evidence="3" type="ORF">UFOPK1493_01205</name>
</gene>
<dbReference type="InterPro" id="IPR050281">
    <property type="entry name" value="Flavin_monoamine_oxidase"/>
</dbReference>
<feature type="region of interest" description="Disordered" evidence="1">
    <location>
        <begin position="1"/>
        <end position="21"/>
    </location>
</feature>
<organism evidence="3">
    <name type="scientific">freshwater metagenome</name>
    <dbReference type="NCBI Taxonomy" id="449393"/>
    <lineage>
        <taxon>unclassified sequences</taxon>
        <taxon>metagenomes</taxon>
        <taxon>ecological metagenomes</taxon>
    </lineage>
</organism>
<sequence>MSGHEDVAGPDSRRSDPHRFDRRTLVVGAAALAVAAACSSESTDGAGDDSDGDGAGDGGGEDAVVTSGGARSVPRPVAVVRTSWSTDPLAFGSYSFLAVGADPEMRSRLAAPIDGRVFVAGEATDRADPATVHGALASGERVAAEVAAVAEPGEHVVVVGAGASGAHAARLLADAGYVVTVVEARDRVGGRIGTVRSADWPFPVELGASWAHAIGTNDLAATLERLGVAAVPFDYEPSALAADRGRIADVEAFVDGVEDAIGEAIEWADDLDTDVALAEAVVGSGAAADLDPAALQYVYDSAITTEYGADPDEMSAWWGFVEGSDGDDLLVTGGYAAVVEALLHGLDVRLAAPVTSIAHDDTGVDVTVFEAGTETVLGVDRVVVTVPLGVWKAGTVVFDPPLDDDRRGAIDAIGFGLLDKLWLRFDERFWTDETLMWSIVGGDGYDEWFNLAPVTGEPVLLALVGGARARALASLTDDEAVELALASLQRFVDAGW</sequence>
<dbReference type="SUPFAM" id="SSF51905">
    <property type="entry name" value="FAD/NAD(P)-binding domain"/>
    <property type="match status" value="2"/>
</dbReference>
<reference evidence="3" key="1">
    <citation type="submission" date="2020-05" db="EMBL/GenBank/DDBJ databases">
        <authorList>
            <person name="Chiriac C."/>
            <person name="Salcher M."/>
            <person name="Ghai R."/>
            <person name="Kavagutti S V."/>
        </authorList>
    </citation>
    <scope>NUCLEOTIDE SEQUENCE</scope>
</reference>
<dbReference type="SUPFAM" id="SSF54373">
    <property type="entry name" value="FAD-linked reductases, C-terminal domain"/>
    <property type="match status" value="2"/>
</dbReference>
<protein>
    <submittedName>
        <fullName evidence="3">Unannotated protein</fullName>
    </submittedName>
</protein>
<evidence type="ECO:0000259" key="2">
    <source>
        <dbReference type="Pfam" id="PF01593"/>
    </source>
</evidence>
<evidence type="ECO:0000256" key="1">
    <source>
        <dbReference type="SAM" id="MobiDB-lite"/>
    </source>
</evidence>
<dbReference type="Gene3D" id="3.90.660.10">
    <property type="match status" value="1"/>
</dbReference>
<evidence type="ECO:0000313" key="3">
    <source>
        <dbReference type="EMBL" id="CAB4552974.1"/>
    </source>
</evidence>
<dbReference type="InterPro" id="IPR036188">
    <property type="entry name" value="FAD/NAD-bd_sf"/>
</dbReference>
<feature type="domain" description="Amine oxidase" evidence="2">
    <location>
        <begin position="72"/>
        <end position="146"/>
    </location>
</feature>
<feature type="region of interest" description="Disordered" evidence="1">
    <location>
        <begin position="38"/>
        <end position="71"/>
    </location>
</feature>
<dbReference type="Pfam" id="PF01593">
    <property type="entry name" value="Amino_oxidase"/>
    <property type="match status" value="2"/>
</dbReference>
<dbReference type="PANTHER" id="PTHR10742">
    <property type="entry name" value="FLAVIN MONOAMINE OXIDASE"/>
    <property type="match status" value="1"/>
</dbReference>
<dbReference type="AlphaFoldDB" id="A0A6J6CP98"/>
<dbReference type="GO" id="GO:0016491">
    <property type="term" value="F:oxidoreductase activity"/>
    <property type="evidence" value="ECO:0007669"/>
    <property type="project" value="InterPro"/>
</dbReference>
<dbReference type="Gene3D" id="3.50.50.60">
    <property type="entry name" value="FAD/NAD(P)-binding domain"/>
    <property type="match status" value="2"/>
</dbReference>